<dbReference type="EMBL" id="AP012029">
    <property type="protein sequence ID" value="BAJ62478.1"/>
    <property type="molecule type" value="Genomic_DNA"/>
</dbReference>
<keyword evidence="3" id="KW-1185">Reference proteome</keyword>
<dbReference type="Pfam" id="PF13197">
    <property type="entry name" value="DUF4013"/>
    <property type="match status" value="1"/>
</dbReference>
<feature type="transmembrane region" description="Helical" evidence="1">
    <location>
        <begin position="72"/>
        <end position="96"/>
    </location>
</feature>
<dbReference type="KEGG" id="atm:ANT_04440"/>
<feature type="transmembrane region" description="Helical" evidence="1">
    <location>
        <begin position="108"/>
        <end position="136"/>
    </location>
</feature>
<protein>
    <submittedName>
        <fullName evidence="2">Hypothetical membrane protein</fullName>
    </submittedName>
</protein>
<feature type="transmembrane region" description="Helical" evidence="1">
    <location>
        <begin position="183"/>
        <end position="204"/>
    </location>
</feature>
<sequence>MDFAKPFTFVFEDQNWLSKIALVAVISLIPVVGVLVLLGWGLEITRRVIRDELPILPEVDFGKHLGDGFKGFVIGLVYSVPMLVLVILMSVFSAALSNSYNTDFANAVLILLVVCLALFILLYGLVLNLLAPAAYARFAATGSMSAAFQFGEVWRTVTANLGGYVLVVLATILAGFIAGLGSIACVIGVIFTGTYAAAVLYHFYGQAYKQARLNRSL</sequence>
<name>E8N0T3_ANATU</name>
<accession>E8N0T3</accession>
<dbReference type="STRING" id="926569.ANT_04440"/>
<dbReference type="InterPro" id="IPR025098">
    <property type="entry name" value="DUF4013"/>
</dbReference>
<organism evidence="2 3">
    <name type="scientific">Anaerolinea thermophila (strain DSM 14523 / JCM 11388 / NBRC 100420 / UNI-1)</name>
    <dbReference type="NCBI Taxonomy" id="926569"/>
    <lineage>
        <taxon>Bacteria</taxon>
        <taxon>Bacillati</taxon>
        <taxon>Chloroflexota</taxon>
        <taxon>Anaerolineae</taxon>
        <taxon>Anaerolineales</taxon>
        <taxon>Anaerolineaceae</taxon>
        <taxon>Anaerolinea</taxon>
    </lineage>
</organism>
<evidence type="ECO:0000313" key="2">
    <source>
        <dbReference type="EMBL" id="BAJ62478.1"/>
    </source>
</evidence>
<feature type="transmembrane region" description="Helical" evidence="1">
    <location>
        <begin position="20"/>
        <end position="40"/>
    </location>
</feature>
<proteinExistence type="predicted"/>
<keyword evidence="1" id="KW-1133">Transmembrane helix</keyword>
<evidence type="ECO:0000313" key="3">
    <source>
        <dbReference type="Proteomes" id="UP000008922"/>
    </source>
</evidence>
<reference evidence="2 3" key="1">
    <citation type="submission" date="2010-12" db="EMBL/GenBank/DDBJ databases">
        <title>Whole genome sequence of Anaerolinea thermophila UNI-1.</title>
        <authorList>
            <person name="Narita-Yamada S."/>
            <person name="Kishi E."/>
            <person name="Watanabe Y."/>
            <person name="Takasaki K."/>
            <person name="Ankai A."/>
            <person name="Oguchi A."/>
            <person name="Fukui S."/>
            <person name="Takahashi M."/>
            <person name="Yashiro I."/>
            <person name="Hosoyama A."/>
            <person name="Sekiguchi Y."/>
            <person name="Hanada S."/>
            <person name="Fujita N."/>
        </authorList>
    </citation>
    <scope>NUCLEOTIDE SEQUENCE [LARGE SCALE GENOMIC DNA]</scope>
    <source>
        <strain evidence="3">DSM 14523 / JCM 11388 / NBRC 100420 / UNI-1</strain>
    </source>
</reference>
<dbReference type="AlphaFoldDB" id="E8N0T3"/>
<dbReference type="RefSeq" id="WP_013558874.1">
    <property type="nucleotide sequence ID" value="NC_014960.1"/>
</dbReference>
<feature type="transmembrane region" description="Helical" evidence="1">
    <location>
        <begin position="157"/>
        <end position="177"/>
    </location>
</feature>
<dbReference type="eggNOG" id="ENOG50333RW">
    <property type="taxonomic scope" value="Bacteria"/>
</dbReference>
<dbReference type="InParanoid" id="E8N0T3"/>
<dbReference type="Proteomes" id="UP000008922">
    <property type="component" value="Chromosome"/>
</dbReference>
<gene>
    <name evidence="2" type="ordered locus">ANT_04440</name>
</gene>
<keyword evidence="1" id="KW-0472">Membrane</keyword>
<keyword evidence="1" id="KW-0812">Transmembrane</keyword>
<evidence type="ECO:0000256" key="1">
    <source>
        <dbReference type="SAM" id="Phobius"/>
    </source>
</evidence>
<dbReference type="OrthoDB" id="9799578at2"/>
<dbReference type="HOGENOM" id="CLU_079270_4_0_0"/>